<reference evidence="5 6" key="1">
    <citation type="journal article" date="2007" name="Genome Res.">
        <title>Genome characteristics of facultatively symbiotic Frankia sp. strains reflect host range and host plant biogeography.</title>
        <authorList>
            <person name="Normand P."/>
            <person name="Lapierre P."/>
            <person name="Tisa L.S."/>
            <person name="Gogarten J.P."/>
            <person name="Alloisio N."/>
            <person name="Bagnarol E."/>
            <person name="Bassi C.A."/>
            <person name="Berry A.M."/>
            <person name="Bickhart D.M."/>
            <person name="Choisne N."/>
            <person name="Couloux A."/>
            <person name="Cournoyer B."/>
            <person name="Cruveiller S."/>
            <person name="Daubin V."/>
            <person name="Demange N."/>
            <person name="Francino M.P."/>
            <person name="Goltsman E."/>
            <person name="Huang Y."/>
            <person name="Kopp O.R."/>
            <person name="Labarre L."/>
            <person name="Lapidus A."/>
            <person name="Lavire C."/>
            <person name="Marechal J."/>
            <person name="Martinez M."/>
            <person name="Mastronunzio J.E."/>
            <person name="Mullin B.C."/>
            <person name="Niemann J."/>
            <person name="Pujic P."/>
            <person name="Rawnsley T."/>
            <person name="Rouy Z."/>
            <person name="Schenowitz C."/>
            <person name="Sellstedt A."/>
            <person name="Tavares F."/>
            <person name="Tomkins J.P."/>
            <person name="Vallenet D."/>
            <person name="Valverde C."/>
            <person name="Wall L.G."/>
            <person name="Wang Y."/>
            <person name="Medigue C."/>
            <person name="Benson D.R."/>
        </authorList>
    </citation>
    <scope>NUCLEOTIDE SEQUENCE [LARGE SCALE GENOMIC DNA]</scope>
    <source>
        <strain evidence="6">DSM 45818 / CECT 9043 / CcI3</strain>
    </source>
</reference>
<dbReference type="GO" id="GO:0046872">
    <property type="term" value="F:metal ion binding"/>
    <property type="evidence" value="ECO:0007669"/>
    <property type="project" value="UniProtKB-KW"/>
</dbReference>
<dbReference type="Gene3D" id="2.60.120.650">
    <property type="entry name" value="Cupin"/>
    <property type="match status" value="1"/>
</dbReference>
<protein>
    <submittedName>
        <fullName evidence="5">Cupin 4</fullName>
    </submittedName>
</protein>
<organism evidence="5 6">
    <name type="scientific">Frankia casuarinae (strain DSM 45818 / CECT 9043 / HFP020203 / CcI3)</name>
    <dbReference type="NCBI Taxonomy" id="106370"/>
    <lineage>
        <taxon>Bacteria</taxon>
        <taxon>Bacillati</taxon>
        <taxon>Actinomycetota</taxon>
        <taxon>Actinomycetes</taxon>
        <taxon>Frankiales</taxon>
        <taxon>Frankiaceae</taxon>
        <taxon>Frankia</taxon>
    </lineage>
</organism>
<evidence type="ECO:0000256" key="1">
    <source>
        <dbReference type="ARBA" id="ARBA00001954"/>
    </source>
</evidence>
<dbReference type="PANTHER" id="PTHR13096:SF8">
    <property type="entry name" value="RIBOSOMAL OXYGENASE 1"/>
    <property type="match status" value="1"/>
</dbReference>
<comment type="cofactor">
    <cofactor evidence="1">
        <name>Fe(2+)</name>
        <dbReference type="ChEBI" id="CHEBI:29033"/>
    </cofactor>
</comment>
<dbReference type="Pfam" id="PF08007">
    <property type="entry name" value="JmjC_2"/>
    <property type="match status" value="1"/>
</dbReference>
<evidence type="ECO:0000256" key="2">
    <source>
        <dbReference type="ARBA" id="ARBA00022723"/>
    </source>
</evidence>
<dbReference type="InterPro" id="IPR039994">
    <property type="entry name" value="NO66-like"/>
</dbReference>
<evidence type="ECO:0000313" key="6">
    <source>
        <dbReference type="Proteomes" id="UP000001937"/>
    </source>
</evidence>
<dbReference type="PROSITE" id="PS51184">
    <property type="entry name" value="JMJC"/>
    <property type="match status" value="1"/>
</dbReference>
<dbReference type="eggNOG" id="COG2850">
    <property type="taxonomic scope" value="Bacteria"/>
</dbReference>
<evidence type="ECO:0000256" key="3">
    <source>
        <dbReference type="ARBA" id="ARBA00023004"/>
    </source>
</evidence>
<dbReference type="Proteomes" id="UP000001937">
    <property type="component" value="Chromosome"/>
</dbReference>
<keyword evidence="3" id="KW-0408">Iron</keyword>
<dbReference type="HOGENOM" id="CLU_013645_1_1_11"/>
<evidence type="ECO:0000313" key="5">
    <source>
        <dbReference type="EMBL" id="ABD09781.1"/>
    </source>
</evidence>
<feature type="domain" description="JmjC" evidence="4">
    <location>
        <begin position="72"/>
        <end position="247"/>
    </location>
</feature>
<keyword evidence="2" id="KW-0479">Metal-binding</keyword>
<accession>Q2JG11</accession>
<dbReference type="InterPro" id="IPR003347">
    <property type="entry name" value="JmjC_dom"/>
</dbReference>
<proteinExistence type="predicted"/>
<evidence type="ECO:0000259" key="4">
    <source>
        <dbReference type="PROSITE" id="PS51184"/>
    </source>
</evidence>
<sequence>MLMDHQLIRDIKTALAWSRPSSTPSRFLRGTLPDSGICPRVLTPTRFLDLIMRRSLVSPQMRCFQNESELHPNSLLQMNTTRRGQVTPMVDMRRLAGLLQSGCTLVLDAVNHFDPTLEVACRAFQWWLRAPVQANVYLTTGDAAGFSLHWDDHDVIVLQLAGDKEWEVRGPSRRAPMYRDAAPNTEPPKDIVWSGTVNTGDVLYIPRGHWHRASRTSRGDGFSLHATFGFTRRTGVDWLAWLADQSRREEVFREDLNQRGEDPKEHQNDGEKIIVAASRLLTSHPPAHYLESVAHATSAGRYVSTAGIFGPPSAVVCVTDFPPQIETQGDTVAVATAEKRIVFTRKALPALGLLLSGNPVCLDYVSSAAGIDGARLGEILVREGICAELTPELFSGYTGLTTDGKL</sequence>
<dbReference type="STRING" id="106370.Francci3_0394"/>
<dbReference type="SUPFAM" id="SSF51197">
    <property type="entry name" value="Clavaminate synthase-like"/>
    <property type="match status" value="1"/>
</dbReference>
<dbReference type="PANTHER" id="PTHR13096">
    <property type="entry name" value="MINA53 MYC INDUCED NUCLEAR ANTIGEN"/>
    <property type="match status" value="1"/>
</dbReference>
<dbReference type="KEGG" id="fra:Francci3_0394"/>
<keyword evidence="6" id="KW-1185">Reference proteome</keyword>
<dbReference type="AlphaFoldDB" id="Q2JG11"/>
<dbReference type="EMBL" id="CP000249">
    <property type="protein sequence ID" value="ABD09781.1"/>
    <property type="molecule type" value="Genomic_DNA"/>
</dbReference>
<gene>
    <name evidence="5" type="ordered locus">Francci3_0394</name>
</gene>
<name>Q2JG11_FRACC</name>